<sequence>MTAYGNYYPYPPNQPYYPPNQPLRQPPAPEPVRPAVLVGVSLWRLAIIGCALYGFSDATGWSENFEGLSQQASLATAIAYIGLLLYPAVTGGRRHEPRSPWLRGAITVLLLLVAGTFFGIMGGDFDYLPFEHVYTPLIVLVDWLFVGRNQAAVKWWHPLTWIAFPLAYLVYFLAGGIYNSLYSFLDPDGDEFAAMIGGLLVGVIVIGYLLYGAGKLKSAVRSGPPSSYPQHGYPVR</sequence>
<dbReference type="RefSeq" id="WP_173132456.1">
    <property type="nucleotide sequence ID" value="NZ_CBCSGW010000003.1"/>
</dbReference>
<evidence type="ECO:0008006" key="4">
    <source>
        <dbReference type="Google" id="ProtNLM"/>
    </source>
</evidence>
<feature type="transmembrane region" description="Helical" evidence="1">
    <location>
        <begin position="192"/>
        <end position="211"/>
    </location>
</feature>
<protein>
    <recommendedName>
        <fullName evidence="4">Integral membrane protein</fullName>
    </recommendedName>
</protein>
<comment type="caution">
    <text evidence="2">The sequence shown here is derived from an EMBL/GenBank/DDBJ whole genome shotgun (WGS) entry which is preliminary data.</text>
</comment>
<evidence type="ECO:0000313" key="3">
    <source>
        <dbReference type="Proteomes" id="UP000763557"/>
    </source>
</evidence>
<reference evidence="2 3" key="1">
    <citation type="submission" date="2020-01" db="EMBL/GenBank/DDBJ databases">
        <title>Kibdelosporangium persica a novel Actinomycetes from a hot desert in Iran.</title>
        <authorList>
            <person name="Safaei N."/>
            <person name="Zaburannyi N."/>
            <person name="Mueller R."/>
            <person name="Wink J."/>
        </authorList>
    </citation>
    <scope>NUCLEOTIDE SEQUENCE [LARGE SCALE GENOMIC DNA]</scope>
    <source>
        <strain evidence="2 3">4NS15</strain>
    </source>
</reference>
<feature type="transmembrane region" description="Helical" evidence="1">
    <location>
        <begin position="158"/>
        <end position="180"/>
    </location>
</feature>
<name>A0ABX2F518_9PSEU</name>
<keyword evidence="1" id="KW-1133">Transmembrane helix</keyword>
<keyword evidence="1" id="KW-0812">Transmembrane</keyword>
<feature type="transmembrane region" description="Helical" evidence="1">
    <location>
        <begin position="68"/>
        <end position="89"/>
    </location>
</feature>
<accession>A0ABX2F518</accession>
<keyword evidence="1" id="KW-0472">Membrane</keyword>
<keyword evidence="3" id="KW-1185">Reference proteome</keyword>
<evidence type="ECO:0000313" key="2">
    <source>
        <dbReference type="EMBL" id="NRN66426.1"/>
    </source>
</evidence>
<evidence type="ECO:0000256" key="1">
    <source>
        <dbReference type="SAM" id="Phobius"/>
    </source>
</evidence>
<feature type="transmembrane region" description="Helical" evidence="1">
    <location>
        <begin position="101"/>
        <end position="121"/>
    </location>
</feature>
<proteinExistence type="predicted"/>
<gene>
    <name evidence="2" type="ORF">GC106_36510</name>
</gene>
<dbReference type="Proteomes" id="UP000763557">
    <property type="component" value="Unassembled WGS sequence"/>
</dbReference>
<organism evidence="2 3">
    <name type="scientific">Kibdelosporangium persicum</name>
    <dbReference type="NCBI Taxonomy" id="2698649"/>
    <lineage>
        <taxon>Bacteria</taxon>
        <taxon>Bacillati</taxon>
        <taxon>Actinomycetota</taxon>
        <taxon>Actinomycetes</taxon>
        <taxon>Pseudonocardiales</taxon>
        <taxon>Pseudonocardiaceae</taxon>
        <taxon>Kibdelosporangium</taxon>
    </lineage>
</organism>
<feature type="transmembrane region" description="Helical" evidence="1">
    <location>
        <begin position="34"/>
        <end position="56"/>
    </location>
</feature>
<feature type="transmembrane region" description="Helical" evidence="1">
    <location>
        <begin position="127"/>
        <end position="146"/>
    </location>
</feature>
<dbReference type="EMBL" id="JAAATY010000010">
    <property type="protein sequence ID" value="NRN66426.1"/>
    <property type="molecule type" value="Genomic_DNA"/>
</dbReference>